<evidence type="ECO:0000256" key="9">
    <source>
        <dbReference type="ARBA" id="ARBA00023316"/>
    </source>
</evidence>
<keyword evidence="9 12" id="KW-0961">Cell wall biogenesis/degradation</keyword>
<dbReference type="InterPro" id="IPR050068">
    <property type="entry name" value="MurA_subfamily"/>
</dbReference>
<evidence type="ECO:0000256" key="3">
    <source>
        <dbReference type="ARBA" id="ARBA00022490"/>
    </source>
</evidence>
<evidence type="ECO:0000313" key="16">
    <source>
        <dbReference type="Proteomes" id="UP000050465"/>
    </source>
</evidence>
<dbReference type="PANTHER" id="PTHR43783:SF1">
    <property type="entry name" value="UDP-N-ACETYLGLUCOSAMINE 1-CARBOXYVINYLTRANSFERASE"/>
    <property type="match status" value="1"/>
</dbReference>
<evidence type="ECO:0000256" key="6">
    <source>
        <dbReference type="ARBA" id="ARBA00022960"/>
    </source>
</evidence>
<keyword evidence="6 12" id="KW-0133">Cell shape</keyword>
<evidence type="ECO:0000256" key="12">
    <source>
        <dbReference type="HAMAP-Rule" id="MF_00111"/>
    </source>
</evidence>
<dbReference type="STRING" id="1666911.HLUCCA11_00590"/>
<feature type="active site" description="Proton donor" evidence="12">
    <location>
        <position position="154"/>
    </location>
</feature>
<evidence type="ECO:0000256" key="1">
    <source>
        <dbReference type="ARBA" id="ARBA00004496"/>
    </source>
</evidence>
<dbReference type="EMBL" id="LJZR01000001">
    <property type="protein sequence ID" value="KPQ37578.1"/>
    <property type="molecule type" value="Genomic_DNA"/>
</dbReference>
<feature type="binding site" evidence="12">
    <location>
        <position position="347"/>
    </location>
    <ligand>
        <name>UDP-N-acetyl-alpha-D-glucosamine</name>
        <dbReference type="ChEBI" id="CHEBI:57705"/>
    </ligand>
</feature>
<evidence type="ECO:0000256" key="4">
    <source>
        <dbReference type="ARBA" id="ARBA00022618"/>
    </source>
</evidence>
<feature type="compositionally biased region" description="Polar residues" evidence="13">
    <location>
        <begin position="1"/>
        <end position="15"/>
    </location>
</feature>
<sequence length="482" mass="50815">MEATPITTPTSSGTVYTVPATDSSKHDSTQHSAAASDTASVIEIWGGQTLSGHIPISGAKNSALVVLGGTLLCSETCRIRNIPDLMDIGRMASVLTALGLKVSRNGSMLDIDASHVSHSKAPYDIVSKLRASFFVIGPLLARLGVARVPLPGGCAIGARPVELHIRGLQALGAHVHMDHGVVHAYVPGARGKLKGAKIYLDYPSVGATETLMMAATLAEGETILENAAQEPEVIDLANFCRAMGAKIRGAGTNTITIMGVPSLHRTDYSIIPDRIEAGTYLVAGALTRSEITVGPVDPDHLSPLIAKLRETGSKVEIENRSQIRISPGEKIAPADVQTLPYPGFPTDMQAQFMALLTLAEGNSMVSETVFENRLQHVAEFNRMGADIRVKGDCAIVRGVSHLSGAPVTGSDLRASAALAIAGLAAKGKTTLYGLHHLDRGYEKFEEKLTNVGARLRRIPLSEADEAAQPTITEEPAIAAALK</sequence>
<dbReference type="GO" id="GO:0005737">
    <property type="term" value="C:cytoplasm"/>
    <property type="evidence" value="ECO:0007669"/>
    <property type="project" value="UniProtKB-SubCell"/>
</dbReference>
<dbReference type="GO" id="GO:0008760">
    <property type="term" value="F:UDP-N-acetylglucosamine 1-carboxyvinyltransferase activity"/>
    <property type="evidence" value="ECO:0007669"/>
    <property type="project" value="UniProtKB-UniRule"/>
</dbReference>
<dbReference type="GO" id="GO:0009252">
    <property type="term" value="P:peptidoglycan biosynthetic process"/>
    <property type="evidence" value="ECO:0007669"/>
    <property type="project" value="UniProtKB-UniRule"/>
</dbReference>
<dbReference type="PANTHER" id="PTHR43783">
    <property type="entry name" value="UDP-N-ACETYLGLUCOSAMINE 1-CARBOXYVINYLTRANSFERASE"/>
    <property type="match status" value="1"/>
</dbReference>
<feature type="binding site" evidence="12">
    <location>
        <begin position="60"/>
        <end position="61"/>
    </location>
    <ligand>
        <name>phosphoenolpyruvate</name>
        <dbReference type="ChEBI" id="CHEBI:58702"/>
    </ligand>
</feature>
<dbReference type="FunFam" id="3.65.10.10:FF:000001">
    <property type="entry name" value="UDP-N-acetylglucosamine 1-carboxyvinyltransferase"/>
    <property type="match status" value="1"/>
</dbReference>
<comment type="caution">
    <text evidence="15">The sequence shown here is derived from an EMBL/GenBank/DDBJ whole genome shotgun (WGS) entry which is preliminary data.</text>
</comment>
<dbReference type="InterPro" id="IPR013792">
    <property type="entry name" value="RNA3'P_cycl/enolpyr_Trfase_a/b"/>
</dbReference>
<comment type="subcellular location">
    <subcellularLocation>
        <location evidence="1 12">Cytoplasm</location>
    </subcellularLocation>
</comment>
<comment type="similarity">
    <text evidence="10 12">Belongs to the EPSP synthase family. MurA subfamily.</text>
</comment>
<dbReference type="InterPro" id="IPR005750">
    <property type="entry name" value="UDP_GlcNAc_COvinyl_MurA"/>
</dbReference>
<dbReference type="Gene3D" id="3.65.10.10">
    <property type="entry name" value="Enolpyruvate transferase domain"/>
    <property type="match status" value="2"/>
</dbReference>
<evidence type="ECO:0000256" key="5">
    <source>
        <dbReference type="ARBA" id="ARBA00022679"/>
    </source>
</evidence>
<name>A0A0N8KNV3_9CYAN</name>
<protein>
    <recommendedName>
        <fullName evidence="12">UDP-N-acetylglucosamine 1-carboxyvinyltransferase</fullName>
        <ecNumber evidence="12">2.5.1.7</ecNumber>
    </recommendedName>
    <alternativeName>
        <fullName evidence="12">Enoylpyruvate transferase</fullName>
    </alternativeName>
    <alternativeName>
        <fullName evidence="12">UDP-N-acetylglucosamine enolpyruvyl transferase</fullName>
        <shortName evidence="12">EPT</shortName>
    </alternativeName>
</protein>
<keyword evidence="7 12" id="KW-0573">Peptidoglycan synthesis</keyword>
<evidence type="ECO:0000256" key="8">
    <source>
        <dbReference type="ARBA" id="ARBA00023306"/>
    </source>
</evidence>
<dbReference type="Proteomes" id="UP000050465">
    <property type="component" value="Unassembled WGS sequence"/>
</dbReference>
<comment type="catalytic activity">
    <reaction evidence="11 12">
        <text>phosphoenolpyruvate + UDP-N-acetyl-alpha-D-glucosamine = UDP-N-acetyl-3-O-(1-carboxyvinyl)-alpha-D-glucosamine + phosphate</text>
        <dbReference type="Rhea" id="RHEA:18681"/>
        <dbReference type="ChEBI" id="CHEBI:43474"/>
        <dbReference type="ChEBI" id="CHEBI:57705"/>
        <dbReference type="ChEBI" id="CHEBI:58702"/>
        <dbReference type="ChEBI" id="CHEBI:68483"/>
        <dbReference type="EC" id="2.5.1.7"/>
    </reaction>
</comment>
<evidence type="ECO:0000256" key="10">
    <source>
        <dbReference type="ARBA" id="ARBA00038367"/>
    </source>
</evidence>
<dbReference type="NCBIfam" id="NF006873">
    <property type="entry name" value="PRK09369.1"/>
    <property type="match status" value="1"/>
</dbReference>
<feature type="binding site" evidence="12">
    <location>
        <position position="130"/>
    </location>
    <ligand>
        <name>UDP-N-acetyl-alpha-D-glucosamine</name>
        <dbReference type="ChEBI" id="CHEBI:57705"/>
    </ligand>
</feature>
<feature type="domain" description="Enolpyruvate transferase" evidence="14">
    <location>
        <begin position="46"/>
        <end position="448"/>
    </location>
</feature>
<evidence type="ECO:0000259" key="14">
    <source>
        <dbReference type="Pfam" id="PF00275"/>
    </source>
</evidence>
<dbReference type="GO" id="GO:0051301">
    <property type="term" value="P:cell division"/>
    <property type="evidence" value="ECO:0007669"/>
    <property type="project" value="UniProtKB-KW"/>
</dbReference>
<keyword evidence="12" id="KW-0670">Pyruvate</keyword>
<evidence type="ECO:0000256" key="7">
    <source>
        <dbReference type="ARBA" id="ARBA00022984"/>
    </source>
</evidence>
<evidence type="ECO:0000256" key="2">
    <source>
        <dbReference type="ARBA" id="ARBA00004752"/>
    </source>
</evidence>
<dbReference type="GO" id="GO:0071555">
    <property type="term" value="P:cell wall organization"/>
    <property type="evidence" value="ECO:0007669"/>
    <property type="project" value="UniProtKB-KW"/>
</dbReference>
<dbReference type="InterPro" id="IPR036968">
    <property type="entry name" value="Enolpyruvate_Tfrase_sf"/>
</dbReference>
<feature type="modified residue" description="2-(S-cysteinyl)pyruvic acid O-phosphothioketal" evidence="12">
    <location>
        <position position="154"/>
    </location>
</feature>
<feature type="binding site" evidence="12">
    <location>
        <position position="369"/>
    </location>
    <ligand>
        <name>UDP-N-acetyl-alpha-D-glucosamine</name>
        <dbReference type="ChEBI" id="CHEBI:57705"/>
    </ligand>
</feature>
<accession>A0A0N8KNV3</accession>
<feature type="binding site" evidence="12">
    <location>
        <begin position="159"/>
        <end position="163"/>
    </location>
    <ligand>
        <name>UDP-N-acetyl-alpha-D-glucosamine</name>
        <dbReference type="ChEBI" id="CHEBI:57705"/>
    </ligand>
</feature>
<keyword evidence="4 12" id="KW-0132">Cell division</keyword>
<comment type="pathway">
    <text evidence="2 12">Cell wall biogenesis; peptidoglycan biosynthesis.</text>
</comment>
<evidence type="ECO:0000256" key="13">
    <source>
        <dbReference type="SAM" id="MobiDB-lite"/>
    </source>
</evidence>
<dbReference type="NCBIfam" id="TIGR01072">
    <property type="entry name" value="murA"/>
    <property type="match status" value="1"/>
</dbReference>
<dbReference type="CDD" id="cd01555">
    <property type="entry name" value="UdpNAET"/>
    <property type="match status" value="1"/>
</dbReference>
<dbReference type="GO" id="GO:0019277">
    <property type="term" value="P:UDP-N-acetylgalactosamine biosynthetic process"/>
    <property type="evidence" value="ECO:0007669"/>
    <property type="project" value="InterPro"/>
</dbReference>
<dbReference type="EC" id="2.5.1.7" evidence="12"/>
<dbReference type="AlphaFoldDB" id="A0A0N8KNV3"/>
<reference evidence="15 16" key="1">
    <citation type="submission" date="2015-09" db="EMBL/GenBank/DDBJ databases">
        <title>Identification and resolution of microdiversity through metagenomic sequencing of parallel consortia.</title>
        <authorList>
            <person name="Nelson W.C."/>
            <person name="Romine M.F."/>
            <person name="Lindemann S.R."/>
        </authorList>
    </citation>
    <scope>NUCLEOTIDE SEQUENCE [LARGE SCALE GENOMIC DNA]</scope>
    <source>
        <strain evidence="15">Ana</strain>
    </source>
</reference>
<gene>
    <name evidence="12 15" type="primary">murA</name>
    <name evidence="15" type="ORF">HLUCCA11_00590</name>
</gene>
<keyword evidence="8 12" id="KW-0131">Cell cycle</keyword>
<dbReference type="InterPro" id="IPR001986">
    <property type="entry name" value="Enolpyruvate_Tfrase_dom"/>
</dbReference>
<dbReference type="SUPFAM" id="SSF55205">
    <property type="entry name" value="EPT/RTPC-like"/>
    <property type="match status" value="1"/>
</dbReference>
<dbReference type="UniPathway" id="UPA00219"/>
<evidence type="ECO:0000256" key="11">
    <source>
        <dbReference type="ARBA" id="ARBA00047527"/>
    </source>
</evidence>
<keyword evidence="3 12" id="KW-0963">Cytoplasm</keyword>
<dbReference type="PATRIC" id="fig|1666911.3.peg.2499"/>
<proteinExistence type="inferred from homology"/>
<keyword evidence="5 12" id="KW-0808">Transferase</keyword>
<dbReference type="GO" id="GO:0008360">
    <property type="term" value="P:regulation of cell shape"/>
    <property type="evidence" value="ECO:0007669"/>
    <property type="project" value="UniProtKB-KW"/>
</dbReference>
<dbReference type="HAMAP" id="MF_00111">
    <property type="entry name" value="MurA"/>
    <property type="match status" value="1"/>
</dbReference>
<dbReference type="Pfam" id="PF00275">
    <property type="entry name" value="EPSP_synthase"/>
    <property type="match status" value="1"/>
</dbReference>
<comment type="caution">
    <text evidence="12">Lacks conserved residue(s) required for the propagation of feature annotation.</text>
</comment>
<organism evidence="15 16">
    <name type="scientific">Phormidesmis priestleyi Ana</name>
    <dbReference type="NCBI Taxonomy" id="1666911"/>
    <lineage>
        <taxon>Bacteria</taxon>
        <taxon>Bacillati</taxon>
        <taxon>Cyanobacteriota</taxon>
        <taxon>Cyanophyceae</taxon>
        <taxon>Leptolyngbyales</taxon>
        <taxon>Leptolyngbyaceae</taxon>
        <taxon>Phormidesmis</taxon>
    </lineage>
</organism>
<feature type="region of interest" description="Disordered" evidence="13">
    <location>
        <begin position="1"/>
        <end position="32"/>
    </location>
</feature>
<evidence type="ECO:0000313" key="15">
    <source>
        <dbReference type="EMBL" id="KPQ37578.1"/>
    </source>
</evidence>
<comment type="function">
    <text evidence="12">Cell wall formation. Adds enolpyruvyl to UDP-N-acetylglucosamine.</text>
</comment>